<accession>A0ABR3G8H8</accession>
<keyword evidence="2" id="KW-0732">Signal</keyword>
<evidence type="ECO:0000256" key="1">
    <source>
        <dbReference type="SAM" id="MobiDB-lite"/>
    </source>
</evidence>
<feature type="signal peptide" evidence="2">
    <location>
        <begin position="1"/>
        <end position="28"/>
    </location>
</feature>
<name>A0ABR3G8H8_9PEZI</name>
<feature type="chain" id="PRO_5047128953" description="DUF7580 domain-containing protein" evidence="2">
    <location>
        <begin position="29"/>
        <end position="549"/>
    </location>
</feature>
<dbReference type="Pfam" id="PF24476">
    <property type="entry name" value="DUF7580"/>
    <property type="match status" value="1"/>
</dbReference>
<keyword evidence="5" id="KW-1185">Reference proteome</keyword>
<feature type="domain" description="DUF7580" evidence="3">
    <location>
        <begin position="170"/>
        <end position="535"/>
    </location>
</feature>
<sequence>MVTGIETAGIALAVFPLLISGLQSYADGIRTIKELWHPQLALNSLIRELGMEKCKFDNTCASLLEGMVTDAHLTLLMENPGGLPWSDPDLQEKLDSRFRPETLACYIDAMKDLASTLRTLQDSLGLDGDDTAEHKELLQNITKINYNLATLTGQSKSANSSRQRTTTAKHYTRIRDHAINLFGVLKERLQAASACACTLPHNATLRLEVRNAQKNQYTKLRFHVVLSLENDPAAAKSLPCNWREMRLEPIDSEKEQVKVKISGSDDKGNHLDMPPRFTETPDIIDNTKDYPATDNTTRTIQRAKNETSCLGVLIGGGGGQYRVWPLMEPLPTSEPTGVLSLESLLAQSGALKKRERLILGVQLASTVMQLHKTEWLGENWGKRDILFYKKATRGESGSAATISPVLKPLVRRSFAPQSPPLPSPQNSVRSIIIPQDQSLFSLGVILMELWYGKRLEDLQIETDRTGIGGASDMTDHITAKRLIDEVSEDAGEKYGDAVRRCINGLDHRFSNLEKEDFKNEVHMKVVSPLVENLEAFCAKGLVDLLNEKS</sequence>
<comment type="caution">
    <text evidence="4">The sequence shown here is derived from an EMBL/GenBank/DDBJ whole genome shotgun (WGS) entry which is preliminary data.</text>
</comment>
<reference evidence="4 5" key="1">
    <citation type="submission" date="2024-02" db="EMBL/GenBank/DDBJ databases">
        <title>Discinaceae phylogenomics.</title>
        <authorList>
            <person name="Dirks A.C."/>
            <person name="James T.Y."/>
        </authorList>
    </citation>
    <scope>NUCLEOTIDE SEQUENCE [LARGE SCALE GENOMIC DNA]</scope>
    <source>
        <strain evidence="4 5">ACD0624</strain>
    </source>
</reference>
<dbReference type="Proteomes" id="UP001447188">
    <property type="component" value="Unassembled WGS sequence"/>
</dbReference>
<evidence type="ECO:0000256" key="2">
    <source>
        <dbReference type="SAM" id="SignalP"/>
    </source>
</evidence>
<proteinExistence type="predicted"/>
<feature type="compositionally biased region" description="Basic and acidic residues" evidence="1">
    <location>
        <begin position="261"/>
        <end position="270"/>
    </location>
</feature>
<dbReference type="PANTHER" id="PTHR35186:SF4">
    <property type="entry name" value="PRION-INHIBITION AND PROPAGATION HELO DOMAIN-CONTAINING PROTEIN"/>
    <property type="match status" value="1"/>
</dbReference>
<dbReference type="PANTHER" id="PTHR35186">
    <property type="entry name" value="ANK_REP_REGION DOMAIN-CONTAINING PROTEIN"/>
    <property type="match status" value="1"/>
</dbReference>
<feature type="region of interest" description="Disordered" evidence="1">
    <location>
        <begin position="261"/>
        <end position="294"/>
    </location>
</feature>
<evidence type="ECO:0000313" key="5">
    <source>
        <dbReference type="Proteomes" id="UP001447188"/>
    </source>
</evidence>
<evidence type="ECO:0000313" key="4">
    <source>
        <dbReference type="EMBL" id="KAL0632250.1"/>
    </source>
</evidence>
<dbReference type="InterPro" id="IPR056002">
    <property type="entry name" value="DUF7580"/>
</dbReference>
<organism evidence="4 5">
    <name type="scientific">Discina gigas</name>
    <dbReference type="NCBI Taxonomy" id="1032678"/>
    <lineage>
        <taxon>Eukaryota</taxon>
        <taxon>Fungi</taxon>
        <taxon>Dikarya</taxon>
        <taxon>Ascomycota</taxon>
        <taxon>Pezizomycotina</taxon>
        <taxon>Pezizomycetes</taxon>
        <taxon>Pezizales</taxon>
        <taxon>Discinaceae</taxon>
        <taxon>Discina</taxon>
    </lineage>
</organism>
<evidence type="ECO:0000259" key="3">
    <source>
        <dbReference type="Pfam" id="PF24476"/>
    </source>
</evidence>
<protein>
    <recommendedName>
        <fullName evidence="3">DUF7580 domain-containing protein</fullName>
    </recommendedName>
</protein>
<gene>
    <name evidence="4" type="ORF">Q9L58_008884</name>
</gene>
<dbReference type="EMBL" id="JBBBZM010000179">
    <property type="protein sequence ID" value="KAL0632250.1"/>
    <property type="molecule type" value="Genomic_DNA"/>
</dbReference>